<sequence>MHQQGSGLWDLNLGSLRPKTSWLREEEGSHVDGVQARDFCSGCFIMTMQTTKGQNCFKFGLNHLVVQAFVEVIKEFPAAIFSPTQPPKHPPSMFEFPCLRVNEHRASTETFGTVAEQDARALAFLPSSAQLQSSDFTPPQAGLKKLALATGPWARIKSGVMLEPDINPRPGIIRLAALVSLQEAASSLTPKMQKVRDRGDGCPVASIGISSSCMLRVYSTKGKRVMPYVLVTICCAFAALGSFLFGYDCGIISSSIAQDDFVQRFKGQLNDASTGGIVSSFTGGAIVGSLGVSYLSDLHGRRMVIFVGGILGTLGACLQGAASTIAMLIVGRFTAGVAVGIMSATIPVYCSEIAPPSIRGLLGGMQQWMIGWGFFIAQWVGFGSSHASADMTPSSDYTQPAHIPIPHSSSRSINKYATPSPSNSANPRNPGATSFSKTQVGAAASSSQPESRPSPNALVSM</sequence>
<evidence type="ECO:0000256" key="1">
    <source>
        <dbReference type="ARBA" id="ARBA00004141"/>
    </source>
</evidence>
<comment type="similarity">
    <text evidence="2">Belongs to the major facilitator superfamily. Sugar transporter (TC 2.A.1.1) family.</text>
</comment>
<feature type="transmembrane region" description="Helical" evidence="8">
    <location>
        <begin position="328"/>
        <end position="349"/>
    </location>
</feature>
<evidence type="ECO:0000256" key="2">
    <source>
        <dbReference type="ARBA" id="ARBA00010992"/>
    </source>
</evidence>
<accession>A0A8A1ME53</accession>
<feature type="compositionally biased region" description="Polar residues" evidence="7">
    <location>
        <begin position="431"/>
        <end position="461"/>
    </location>
</feature>
<dbReference type="InterPro" id="IPR003663">
    <property type="entry name" value="Sugar/inositol_transpt"/>
</dbReference>
<dbReference type="EMBL" id="CP069114">
    <property type="protein sequence ID" value="QSS64888.1"/>
    <property type="molecule type" value="Genomic_DNA"/>
</dbReference>
<evidence type="ECO:0000256" key="6">
    <source>
        <dbReference type="ARBA" id="ARBA00023136"/>
    </source>
</evidence>
<dbReference type="PRINTS" id="PR00171">
    <property type="entry name" value="SUGRTRNSPORT"/>
</dbReference>
<proteinExistence type="inferred from homology"/>
<feature type="transmembrane region" description="Helical" evidence="8">
    <location>
        <begin position="277"/>
        <end position="296"/>
    </location>
</feature>
<dbReference type="InterPro" id="IPR036259">
    <property type="entry name" value="MFS_trans_sf"/>
</dbReference>
<keyword evidence="5 8" id="KW-1133">Transmembrane helix</keyword>
<evidence type="ECO:0000259" key="9">
    <source>
        <dbReference type="PROSITE" id="PS50850"/>
    </source>
</evidence>
<feature type="region of interest" description="Disordered" evidence="7">
    <location>
        <begin position="391"/>
        <end position="461"/>
    </location>
</feature>
<organism evidence="10 11">
    <name type="scientific">Ajellomyces capsulatus</name>
    <name type="common">Darling's disease fungus</name>
    <name type="synonym">Histoplasma capsulatum</name>
    <dbReference type="NCBI Taxonomy" id="5037"/>
    <lineage>
        <taxon>Eukaryota</taxon>
        <taxon>Fungi</taxon>
        <taxon>Dikarya</taxon>
        <taxon>Ascomycota</taxon>
        <taxon>Pezizomycotina</taxon>
        <taxon>Eurotiomycetes</taxon>
        <taxon>Eurotiomycetidae</taxon>
        <taxon>Onygenales</taxon>
        <taxon>Ajellomycetaceae</taxon>
        <taxon>Histoplasma</taxon>
    </lineage>
</organism>
<dbReference type="InterPro" id="IPR020846">
    <property type="entry name" value="MFS_dom"/>
</dbReference>
<dbReference type="SUPFAM" id="SSF103473">
    <property type="entry name" value="MFS general substrate transporter"/>
    <property type="match status" value="1"/>
</dbReference>
<dbReference type="PANTHER" id="PTHR48022">
    <property type="entry name" value="PLASTIDIC GLUCOSE TRANSPORTER 4"/>
    <property type="match status" value="1"/>
</dbReference>
<reference evidence="10" key="1">
    <citation type="submission" date="2021-01" db="EMBL/GenBank/DDBJ databases">
        <title>Chromosome-level genome assembly of a human fungal pathogen reveals clustering of transcriptionally co-regulated genes.</title>
        <authorList>
            <person name="Voorhies M."/>
            <person name="Cohen S."/>
            <person name="Shea T.P."/>
            <person name="Petrus S."/>
            <person name="Munoz J.F."/>
            <person name="Poplawski S."/>
            <person name="Goldman W.E."/>
            <person name="Michael T."/>
            <person name="Cuomo C.A."/>
            <person name="Sil A."/>
            <person name="Beyhan S."/>
        </authorList>
    </citation>
    <scope>NUCLEOTIDE SEQUENCE</scope>
    <source>
        <strain evidence="10">WU24</strain>
    </source>
</reference>
<evidence type="ECO:0000256" key="4">
    <source>
        <dbReference type="ARBA" id="ARBA00022692"/>
    </source>
</evidence>
<keyword evidence="3" id="KW-0813">Transport</keyword>
<evidence type="ECO:0000313" key="10">
    <source>
        <dbReference type="EMBL" id="QSS64888.1"/>
    </source>
</evidence>
<dbReference type="OrthoDB" id="6612291at2759"/>
<feature type="compositionally biased region" description="Low complexity" evidence="7">
    <location>
        <begin position="402"/>
        <end position="430"/>
    </location>
</feature>
<dbReference type="InterPro" id="IPR050360">
    <property type="entry name" value="MFS_Sugar_Transporters"/>
</dbReference>
<feature type="transmembrane region" description="Helical" evidence="8">
    <location>
        <begin position="225"/>
        <end position="245"/>
    </location>
</feature>
<dbReference type="Proteomes" id="UP000663671">
    <property type="component" value="Chromosome 1"/>
</dbReference>
<name>A0A8A1ME53_AJECA</name>
<evidence type="ECO:0000256" key="5">
    <source>
        <dbReference type="ARBA" id="ARBA00022989"/>
    </source>
</evidence>
<feature type="domain" description="Major facilitator superfamily (MFS) profile" evidence="9">
    <location>
        <begin position="234"/>
        <end position="461"/>
    </location>
</feature>
<keyword evidence="6 8" id="KW-0472">Membrane</keyword>
<evidence type="ECO:0000256" key="7">
    <source>
        <dbReference type="SAM" id="MobiDB-lite"/>
    </source>
</evidence>
<dbReference type="Gene3D" id="1.20.1250.20">
    <property type="entry name" value="MFS general substrate transporter like domains"/>
    <property type="match status" value="1"/>
</dbReference>
<comment type="subcellular location">
    <subcellularLocation>
        <location evidence="1">Membrane</location>
        <topology evidence="1">Multi-pass membrane protein</topology>
    </subcellularLocation>
</comment>
<evidence type="ECO:0000256" key="3">
    <source>
        <dbReference type="ARBA" id="ARBA00022448"/>
    </source>
</evidence>
<feature type="transmembrane region" description="Helical" evidence="8">
    <location>
        <begin position="361"/>
        <end position="382"/>
    </location>
</feature>
<gene>
    <name evidence="10" type="ORF">I7I51_01963</name>
</gene>
<dbReference type="VEuPathDB" id="FungiDB:I7I51_01963"/>
<dbReference type="GO" id="GO:0016020">
    <property type="term" value="C:membrane"/>
    <property type="evidence" value="ECO:0007669"/>
    <property type="project" value="UniProtKB-SubCell"/>
</dbReference>
<dbReference type="InterPro" id="IPR005828">
    <property type="entry name" value="MFS_sugar_transport-like"/>
</dbReference>
<evidence type="ECO:0000313" key="11">
    <source>
        <dbReference type="Proteomes" id="UP000663671"/>
    </source>
</evidence>
<dbReference type="GO" id="GO:0005351">
    <property type="term" value="F:carbohydrate:proton symporter activity"/>
    <property type="evidence" value="ECO:0007669"/>
    <property type="project" value="TreeGrafter"/>
</dbReference>
<keyword evidence="4 8" id="KW-0812">Transmembrane</keyword>
<protein>
    <recommendedName>
        <fullName evidence="9">Major facilitator superfamily (MFS) profile domain-containing protein</fullName>
    </recommendedName>
</protein>
<evidence type="ECO:0000256" key="8">
    <source>
        <dbReference type="SAM" id="Phobius"/>
    </source>
</evidence>
<dbReference type="AlphaFoldDB" id="A0A8A1ME53"/>
<dbReference type="PANTHER" id="PTHR48022:SF9">
    <property type="entry name" value="MAJOR FACILITATOR SUPERFAMILY (MFS) PROFILE DOMAIN-CONTAINING PROTEIN"/>
    <property type="match status" value="1"/>
</dbReference>
<dbReference type="Pfam" id="PF00083">
    <property type="entry name" value="Sugar_tr"/>
    <property type="match status" value="1"/>
</dbReference>
<feature type="transmembrane region" description="Helical" evidence="8">
    <location>
        <begin position="303"/>
        <end position="322"/>
    </location>
</feature>
<dbReference type="PROSITE" id="PS50850">
    <property type="entry name" value="MFS"/>
    <property type="match status" value="1"/>
</dbReference>